<evidence type="ECO:0000313" key="1">
    <source>
        <dbReference type="EnsemblMetazoa" id="PPA44665.1"/>
    </source>
</evidence>
<evidence type="ECO:0000313" key="2">
    <source>
        <dbReference type="Proteomes" id="UP000005239"/>
    </source>
</evidence>
<accession>A0A2A6CSD4</accession>
<proteinExistence type="predicted"/>
<name>A0A2A6CSD4_PRIPA</name>
<dbReference type="EnsemblMetazoa" id="PPA44665.1">
    <property type="protein sequence ID" value="PPA44665.1"/>
    <property type="gene ID" value="WBGene00283034"/>
</dbReference>
<reference evidence="1" key="2">
    <citation type="submission" date="2022-06" db="UniProtKB">
        <authorList>
            <consortium name="EnsemblMetazoa"/>
        </authorList>
    </citation>
    <scope>IDENTIFICATION</scope>
    <source>
        <strain evidence="1">PS312</strain>
    </source>
</reference>
<protein>
    <submittedName>
        <fullName evidence="1">Uncharacterized protein</fullName>
    </submittedName>
</protein>
<dbReference type="Proteomes" id="UP000005239">
    <property type="component" value="Unassembled WGS sequence"/>
</dbReference>
<organism evidence="1 2">
    <name type="scientific">Pristionchus pacificus</name>
    <name type="common">Parasitic nematode worm</name>
    <dbReference type="NCBI Taxonomy" id="54126"/>
    <lineage>
        <taxon>Eukaryota</taxon>
        <taxon>Metazoa</taxon>
        <taxon>Ecdysozoa</taxon>
        <taxon>Nematoda</taxon>
        <taxon>Chromadorea</taxon>
        <taxon>Rhabditida</taxon>
        <taxon>Rhabditina</taxon>
        <taxon>Diplogasteromorpha</taxon>
        <taxon>Diplogasteroidea</taxon>
        <taxon>Neodiplogasteridae</taxon>
        <taxon>Pristionchus</taxon>
    </lineage>
</organism>
<sequence>MGHLSIIVILFLCFASITASERRRSCGSDGIKARDNVPITRESCREFREQGETADWIFQDAPEDPQELLEFCCTYDCNDLNYLEFGCNYMRLLSRRRRGFFFYG</sequence>
<accession>A0A8R1V072</accession>
<reference evidence="2" key="1">
    <citation type="journal article" date="2008" name="Nat. Genet.">
        <title>The Pristionchus pacificus genome provides a unique perspective on nematode lifestyle and parasitism.</title>
        <authorList>
            <person name="Dieterich C."/>
            <person name="Clifton S.W."/>
            <person name="Schuster L.N."/>
            <person name="Chinwalla A."/>
            <person name="Delehaunty K."/>
            <person name="Dinkelacker I."/>
            <person name="Fulton L."/>
            <person name="Fulton R."/>
            <person name="Godfrey J."/>
            <person name="Minx P."/>
            <person name="Mitreva M."/>
            <person name="Roeseler W."/>
            <person name="Tian H."/>
            <person name="Witte H."/>
            <person name="Yang S.P."/>
            <person name="Wilson R.K."/>
            <person name="Sommer R.J."/>
        </authorList>
    </citation>
    <scope>NUCLEOTIDE SEQUENCE [LARGE SCALE GENOMIC DNA]</scope>
    <source>
        <strain evidence="2">PS312</strain>
    </source>
</reference>
<gene>
    <name evidence="1" type="primary">WBGene00283034</name>
</gene>
<dbReference type="AlphaFoldDB" id="A0A2A6CSD4"/>
<keyword evidence="2" id="KW-1185">Reference proteome</keyword>